<dbReference type="Pfam" id="PF22725">
    <property type="entry name" value="GFO_IDH_MocA_C3"/>
    <property type="match status" value="1"/>
</dbReference>
<dbReference type="EMBL" id="UOEA01000006">
    <property type="protein sequence ID" value="VAV82228.1"/>
    <property type="molecule type" value="Genomic_DNA"/>
</dbReference>
<evidence type="ECO:0000259" key="1">
    <source>
        <dbReference type="Pfam" id="PF01408"/>
    </source>
</evidence>
<feature type="domain" description="Gfo/Idh/MocA-like oxidoreductase N-terminal" evidence="1">
    <location>
        <begin position="11"/>
        <end position="124"/>
    </location>
</feature>
<dbReference type="PANTHER" id="PTHR43377">
    <property type="entry name" value="BILIVERDIN REDUCTASE A"/>
    <property type="match status" value="1"/>
</dbReference>
<accession>A0A3B0R2Y8</accession>
<dbReference type="PANTHER" id="PTHR43377:SF1">
    <property type="entry name" value="BILIVERDIN REDUCTASE A"/>
    <property type="match status" value="1"/>
</dbReference>
<gene>
    <name evidence="3" type="ORF">MNBD_DELTA01-1246</name>
</gene>
<evidence type="ECO:0000259" key="2">
    <source>
        <dbReference type="Pfam" id="PF22725"/>
    </source>
</evidence>
<dbReference type="Pfam" id="PF01408">
    <property type="entry name" value="GFO_IDH_MocA"/>
    <property type="match status" value="1"/>
</dbReference>
<dbReference type="InterPro" id="IPR055170">
    <property type="entry name" value="GFO_IDH_MocA-like_dom"/>
</dbReference>
<reference evidence="3" key="1">
    <citation type="submission" date="2018-06" db="EMBL/GenBank/DDBJ databases">
        <authorList>
            <person name="Zhirakovskaya E."/>
        </authorList>
    </citation>
    <scope>NUCLEOTIDE SEQUENCE</scope>
</reference>
<dbReference type="InterPro" id="IPR051450">
    <property type="entry name" value="Gfo/Idh/MocA_Oxidoreductases"/>
</dbReference>
<evidence type="ECO:0000313" key="3">
    <source>
        <dbReference type="EMBL" id="VAV82228.1"/>
    </source>
</evidence>
<evidence type="ECO:0008006" key="4">
    <source>
        <dbReference type="Google" id="ProtNLM"/>
    </source>
</evidence>
<dbReference type="InterPro" id="IPR000683">
    <property type="entry name" value="Gfo/Idh/MocA-like_OxRdtase_N"/>
</dbReference>
<organism evidence="3">
    <name type="scientific">hydrothermal vent metagenome</name>
    <dbReference type="NCBI Taxonomy" id="652676"/>
    <lineage>
        <taxon>unclassified sequences</taxon>
        <taxon>metagenomes</taxon>
        <taxon>ecological metagenomes</taxon>
    </lineage>
</organism>
<protein>
    <recommendedName>
        <fullName evidence="4">Gfo/Idh/MocA family oxidoreductase</fullName>
    </recommendedName>
</protein>
<dbReference type="Gene3D" id="3.30.360.10">
    <property type="entry name" value="Dihydrodipicolinate Reductase, domain 2"/>
    <property type="match status" value="1"/>
</dbReference>
<sequence length="344" mass="37388">MVRPVAKGAKRVLVVGTGSIGVRHIENLLALGAEVSAVSMRSGRAAEVAKKYSIEAHENLSEALGAAIDAVVIANRTDEHVATALLAAERGLDIFVEKPFSNLLEGVDEIARLVREKGIKVETGYMMRFHPNLIQIKRLLTEGSIGKAYFARAYVGQYLPDWRAGTDYRSSYSAKQAYGGGVVFDLSHELDYLSMLFGDVSDVYATTSKVSELDIETEDLAQILLDFADGVSAHVEMDYLSPIYRRGLEIVGSKGVISWDYPTGRVILRKKNGTDEVFECPEGFTRNSMFLAQMENFLSVLDGKGEVAVSLDASIEVLKVTLAVHASAASRSAISPCDIMVEGI</sequence>
<dbReference type="SUPFAM" id="SSF55347">
    <property type="entry name" value="Glyceraldehyde-3-phosphate dehydrogenase-like, C-terminal domain"/>
    <property type="match status" value="1"/>
</dbReference>
<dbReference type="InterPro" id="IPR036291">
    <property type="entry name" value="NAD(P)-bd_dom_sf"/>
</dbReference>
<dbReference type="GO" id="GO:0000166">
    <property type="term" value="F:nucleotide binding"/>
    <property type="evidence" value="ECO:0007669"/>
    <property type="project" value="InterPro"/>
</dbReference>
<feature type="domain" description="GFO/IDH/MocA-like oxidoreductase" evidence="2">
    <location>
        <begin position="135"/>
        <end position="257"/>
    </location>
</feature>
<dbReference type="AlphaFoldDB" id="A0A3B0R2Y8"/>
<name>A0A3B0R2Y8_9ZZZZ</name>
<proteinExistence type="predicted"/>
<dbReference type="Gene3D" id="3.40.50.720">
    <property type="entry name" value="NAD(P)-binding Rossmann-like Domain"/>
    <property type="match status" value="1"/>
</dbReference>
<dbReference type="SUPFAM" id="SSF51735">
    <property type="entry name" value="NAD(P)-binding Rossmann-fold domains"/>
    <property type="match status" value="1"/>
</dbReference>